<reference evidence="1" key="1">
    <citation type="submission" date="2020-11" db="EMBL/GenBank/DDBJ databases">
        <title>Genome seq and assembly of Planobacterium sp.</title>
        <authorList>
            <person name="Chhetri G."/>
        </authorList>
    </citation>
    <scope>NUCLEOTIDE SEQUENCE</scope>
    <source>
        <strain evidence="1">GCR5</strain>
    </source>
</reference>
<dbReference type="InterPro" id="IPR006385">
    <property type="entry name" value="HAD_hydro_SerB1"/>
</dbReference>
<dbReference type="Gene3D" id="3.40.50.1000">
    <property type="entry name" value="HAD superfamily/HAD-like"/>
    <property type="match status" value="1"/>
</dbReference>
<dbReference type="PANTHER" id="PTHR43344:SF14">
    <property type="entry name" value="HAD-IB FAMILY HYDROLASE"/>
    <property type="match status" value="1"/>
</dbReference>
<dbReference type="GO" id="GO:0000287">
    <property type="term" value="F:magnesium ion binding"/>
    <property type="evidence" value="ECO:0007669"/>
    <property type="project" value="TreeGrafter"/>
</dbReference>
<dbReference type="Pfam" id="PF12710">
    <property type="entry name" value="HAD"/>
    <property type="match status" value="1"/>
</dbReference>
<proteinExistence type="predicted"/>
<gene>
    <name evidence="1" type="ORF">IC612_08230</name>
</gene>
<evidence type="ECO:0000313" key="1">
    <source>
        <dbReference type="EMBL" id="MBF5027781.1"/>
    </source>
</evidence>
<dbReference type="InterPro" id="IPR050582">
    <property type="entry name" value="HAD-like_SerB"/>
</dbReference>
<dbReference type="NCBIfam" id="TIGR01488">
    <property type="entry name" value="HAD-SF-IB"/>
    <property type="match status" value="1"/>
</dbReference>
<dbReference type="AlphaFoldDB" id="A0A930YWS8"/>
<dbReference type="EMBL" id="JADKYY010000010">
    <property type="protein sequence ID" value="MBF5027781.1"/>
    <property type="molecule type" value="Genomic_DNA"/>
</dbReference>
<dbReference type="InterPro" id="IPR036412">
    <property type="entry name" value="HAD-like_sf"/>
</dbReference>
<organism evidence="1 2">
    <name type="scientific">Planobacterium oryzisoli</name>
    <dbReference type="NCBI Taxonomy" id="2771435"/>
    <lineage>
        <taxon>Bacteria</taxon>
        <taxon>Pseudomonadati</taxon>
        <taxon>Bacteroidota</taxon>
        <taxon>Flavobacteriia</taxon>
        <taxon>Flavobacteriales</taxon>
        <taxon>Weeksellaceae</taxon>
        <taxon>Chryseobacterium group</taxon>
        <taxon>Chryseobacterium</taxon>
    </lineage>
</organism>
<dbReference type="PANTHER" id="PTHR43344">
    <property type="entry name" value="PHOSPHOSERINE PHOSPHATASE"/>
    <property type="match status" value="1"/>
</dbReference>
<dbReference type="GO" id="GO:0036424">
    <property type="term" value="F:L-phosphoserine phosphatase activity"/>
    <property type="evidence" value="ECO:0007669"/>
    <property type="project" value="TreeGrafter"/>
</dbReference>
<dbReference type="SUPFAM" id="SSF56784">
    <property type="entry name" value="HAD-like"/>
    <property type="match status" value="1"/>
</dbReference>
<dbReference type="NCBIfam" id="TIGR01490">
    <property type="entry name" value="HAD-SF-IB-hyp1"/>
    <property type="match status" value="1"/>
</dbReference>
<keyword evidence="1" id="KW-0378">Hydrolase</keyword>
<dbReference type="GO" id="GO:0005737">
    <property type="term" value="C:cytoplasm"/>
    <property type="evidence" value="ECO:0007669"/>
    <property type="project" value="TreeGrafter"/>
</dbReference>
<sequence>MVKLYCFDFDGTLTTKDTMFLFLKFYNKKQYYRQFLKFLPLFILLKMGLLKAEQVKESFIASLLKGESQEKLKHASEKFYELNAEIILRPNAKRFISQMHEEGHSGVIVSASLNIWLEPFARQLNLDLICTQAQFVDNKFSGKFSTPNCTQQEKVVRLKRYLDGKRFDRLIAFGDSSGDFPMLEYSNEGHYKYFH</sequence>
<name>A0A930YWS8_9FLAO</name>
<protein>
    <submittedName>
        <fullName evidence="1">Haloacid dehalogenase-like hydrolase</fullName>
    </submittedName>
</protein>
<dbReference type="Gene3D" id="1.20.1440.100">
    <property type="entry name" value="SG protein - dephosphorylation function"/>
    <property type="match status" value="1"/>
</dbReference>
<dbReference type="RefSeq" id="WP_194739707.1">
    <property type="nucleotide sequence ID" value="NZ_JADKYY010000010.1"/>
</dbReference>
<dbReference type="Proteomes" id="UP000694480">
    <property type="component" value="Unassembled WGS sequence"/>
</dbReference>
<comment type="caution">
    <text evidence="1">The sequence shown here is derived from an EMBL/GenBank/DDBJ whole genome shotgun (WGS) entry which is preliminary data.</text>
</comment>
<dbReference type="GO" id="GO:0006564">
    <property type="term" value="P:L-serine biosynthetic process"/>
    <property type="evidence" value="ECO:0007669"/>
    <property type="project" value="TreeGrafter"/>
</dbReference>
<keyword evidence="2" id="KW-1185">Reference proteome</keyword>
<evidence type="ECO:0000313" key="2">
    <source>
        <dbReference type="Proteomes" id="UP000694480"/>
    </source>
</evidence>
<dbReference type="InterPro" id="IPR023214">
    <property type="entry name" value="HAD_sf"/>
</dbReference>
<accession>A0A930YWS8</accession>